<dbReference type="EMBL" id="CP018258">
    <property type="protein sequence ID" value="APV45128.1"/>
    <property type="molecule type" value="Genomic_DNA"/>
</dbReference>
<gene>
    <name evidence="2" type="ORF">Dform_01809</name>
</gene>
<evidence type="ECO:0000313" key="2">
    <source>
        <dbReference type="EMBL" id="APV45128.1"/>
    </source>
</evidence>
<protein>
    <submittedName>
        <fullName evidence="2">Uncharacterized protein</fullName>
    </submittedName>
</protein>
<feature type="transmembrane region" description="Helical" evidence="1">
    <location>
        <begin position="32"/>
        <end position="51"/>
    </location>
</feature>
<dbReference type="Pfam" id="PF26161">
    <property type="entry name" value="DUF8044"/>
    <property type="match status" value="1"/>
</dbReference>
<keyword evidence="3" id="KW-1185">Reference proteome</keyword>
<dbReference type="KEGG" id="dfo:Dform_01809"/>
<dbReference type="Proteomes" id="UP000185934">
    <property type="component" value="Chromosome"/>
</dbReference>
<dbReference type="InterPro" id="IPR058357">
    <property type="entry name" value="DUF8044"/>
</dbReference>
<proteinExistence type="predicted"/>
<sequence>MRIFNNYVLSVSTALLATVVILAGFGQQSLDVYYTLFIIEALIITELYVYLNNKARRALNLVSVLLFAGFLVIVLQKVAAILI</sequence>
<keyword evidence="1" id="KW-0812">Transmembrane</keyword>
<dbReference type="STRING" id="1839801.Dform_01809"/>
<keyword evidence="1" id="KW-0472">Membrane</keyword>
<feature type="transmembrane region" description="Helical" evidence="1">
    <location>
        <begin position="7"/>
        <end position="26"/>
    </location>
</feature>
<name>A0A1P8F9L0_9CHLR</name>
<dbReference type="RefSeq" id="WP_076004710.1">
    <property type="nucleotide sequence ID" value="NZ_CP018258.1"/>
</dbReference>
<evidence type="ECO:0000313" key="3">
    <source>
        <dbReference type="Proteomes" id="UP000185934"/>
    </source>
</evidence>
<dbReference type="AlphaFoldDB" id="A0A1P8F9L0"/>
<organism evidence="2 3">
    <name type="scientific">Dehalogenimonas formicexedens</name>
    <dbReference type="NCBI Taxonomy" id="1839801"/>
    <lineage>
        <taxon>Bacteria</taxon>
        <taxon>Bacillati</taxon>
        <taxon>Chloroflexota</taxon>
        <taxon>Dehalococcoidia</taxon>
        <taxon>Dehalococcoidales</taxon>
        <taxon>Dehalococcoidaceae</taxon>
        <taxon>Dehalogenimonas</taxon>
    </lineage>
</organism>
<evidence type="ECO:0000256" key="1">
    <source>
        <dbReference type="SAM" id="Phobius"/>
    </source>
</evidence>
<keyword evidence="1" id="KW-1133">Transmembrane helix</keyword>
<feature type="transmembrane region" description="Helical" evidence="1">
    <location>
        <begin position="58"/>
        <end position="82"/>
    </location>
</feature>
<accession>A0A1P8F9L0</accession>
<reference evidence="3" key="1">
    <citation type="submission" date="2016-11" db="EMBL/GenBank/DDBJ databases">
        <title>Dehalogenimonas formicexedens sp. nov., a chlorinated alkane respiring bacterium isolated from contaminated groundwater.</title>
        <authorList>
            <person name="Key T.A."/>
            <person name="Bowman K.S."/>
            <person name="Lee I."/>
            <person name="Chun J."/>
            <person name="Albuquerque L."/>
            <person name="da Costa M.S."/>
            <person name="Rainey F.A."/>
            <person name="Moe W.M."/>
        </authorList>
    </citation>
    <scope>NUCLEOTIDE SEQUENCE [LARGE SCALE GENOMIC DNA]</scope>
    <source>
        <strain evidence="3">NSZ-14</strain>
    </source>
</reference>